<evidence type="ECO:0000256" key="5">
    <source>
        <dbReference type="ARBA" id="ARBA00022723"/>
    </source>
</evidence>
<comment type="cofactor">
    <cofactor evidence="1">
        <name>Mg(2+)</name>
        <dbReference type="ChEBI" id="CHEBI:18420"/>
    </cofactor>
</comment>
<dbReference type="Gene3D" id="3.30.460.10">
    <property type="entry name" value="Beta Polymerase, domain 2"/>
    <property type="match status" value="1"/>
</dbReference>
<dbReference type="AlphaFoldDB" id="A0AAD3RUN6"/>
<evidence type="ECO:0000256" key="1">
    <source>
        <dbReference type="ARBA" id="ARBA00001946"/>
    </source>
</evidence>
<dbReference type="GO" id="GO:0016779">
    <property type="term" value="F:nucleotidyltransferase activity"/>
    <property type="evidence" value="ECO:0007669"/>
    <property type="project" value="UniProtKB-KW"/>
</dbReference>
<evidence type="ECO:0000259" key="9">
    <source>
        <dbReference type="Pfam" id="PF01743"/>
    </source>
</evidence>
<reference evidence="11" key="1">
    <citation type="journal article" date="2014" name="Int. J. Syst. Evol. Microbiol.">
        <title>Complete genome sequence of Corynebacterium casei LMG S-19264T (=DSM 44701T), isolated from a smear-ripened cheese.</title>
        <authorList>
            <consortium name="US DOE Joint Genome Institute (JGI-PGF)"/>
            <person name="Walter F."/>
            <person name="Albersmeier A."/>
            <person name="Kalinowski J."/>
            <person name="Ruckert C."/>
        </authorList>
    </citation>
    <scope>NUCLEOTIDE SEQUENCE</scope>
    <source>
        <strain evidence="11">VKM B-2222</strain>
    </source>
</reference>
<protein>
    <submittedName>
        <fullName evidence="11">Poly(A) polymerase</fullName>
    </submittedName>
</protein>
<comment type="similarity">
    <text evidence="8">Belongs to the tRNA nucleotidyltransferase/poly(A) polymerase family.</text>
</comment>
<evidence type="ECO:0000259" key="10">
    <source>
        <dbReference type="Pfam" id="PF12627"/>
    </source>
</evidence>
<feature type="domain" description="Poly A polymerase head" evidence="9">
    <location>
        <begin position="29"/>
        <end position="150"/>
    </location>
</feature>
<evidence type="ECO:0000313" key="12">
    <source>
        <dbReference type="Proteomes" id="UP001143349"/>
    </source>
</evidence>
<dbReference type="Pfam" id="PF01743">
    <property type="entry name" value="PolyA_pol"/>
    <property type="match status" value="1"/>
</dbReference>
<dbReference type="EMBL" id="BSFH01000031">
    <property type="protein sequence ID" value="GLK64996.1"/>
    <property type="molecule type" value="Genomic_DNA"/>
</dbReference>
<keyword evidence="4" id="KW-0548">Nucleotidyltransferase</keyword>
<organism evidence="11 12">
    <name type="scientific">Paracoccus kondratievae</name>
    <dbReference type="NCBI Taxonomy" id="135740"/>
    <lineage>
        <taxon>Bacteria</taxon>
        <taxon>Pseudomonadati</taxon>
        <taxon>Pseudomonadota</taxon>
        <taxon>Alphaproteobacteria</taxon>
        <taxon>Rhodobacterales</taxon>
        <taxon>Paracoccaceae</taxon>
        <taxon>Paracoccus</taxon>
    </lineage>
</organism>
<dbReference type="RefSeq" id="WP_010393565.1">
    <property type="nucleotide sequence ID" value="NZ_BSFH01000031.1"/>
</dbReference>
<accession>A0AAD3RUN6</accession>
<gene>
    <name evidence="11" type="ORF">GCM10017635_24670</name>
</gene>
<reference evidence="11" key="2">
    <citation type="submission" date="2023-01" db="EMBL/GenBank/DDBJ databases">
        <authorList>
            <person name="Sun Q."/>
            <person name="Evtushenko L."/>
        </authorList>
    </citation>
    <scope>NUCLEOTIDE SEQUENCE</scope>
    <source>
        <strain evidence="11">VKM B-2222</strain>
    </source>
</reference>
<dbReference type="Pfam" id="PF12627">
    <property type="entry name" value="PolyA_pol_RNAbd"/>
    <property type="match status" value="1"/>
</dbReference>
<keyword evidence="5" id="KW-0479">Metal-binding</keyword>
<feature type="domain" description="tRNA nucleotidyltransferase/poly(A) polymerase RNA and SrmB- binding" evidence="10">
    <location>
        <begin position="185"/>
        <end position="237"/>
    </location>
</feature>
<dbReference type="InterPro" id="IPR002646">
    <property type="entry name" value="PolA_pol_head_dom"/>
</dbReference>
<evidence type="ECO:0000256" key="7">
    <source>
        <dbReference type="ARBA" id="ARBA00022842"/>
    </source>
</evidence>
<dbReference type="SUPFAM" id="SSF81891">
    <property type="entry name" value="Poly A polymerase C-terminal region-like"/>
    <property type="match status" value="1"/>
</dbReference>
<proteinExistence type="inferred from homology"/>
<dbReference type="Proteomes" id="UP001143349">
    <property type="component" value="Unassembled WGS sequence"/>
</dbReference>
<dbReference type="GO" id="GO:0000166">
    <property type="term" value="F:nucleotide binding"/>
    <property type="evidence" value="ECO:0007669"/>
    <property type="project" value="UniProtKB-KW"/>
</dbReference>
<name>A0AAD3RUN6_9RHOB</name>
<dbReference type="InterPro" id="IPR050264">
    <property type="entry name" value="Bact_CCA-adding_enz_type3_sf"/>
</dbReference>
<evidence type="ECO:0000256" key="4">
    <source>
        <dbReference type="ARBA" id="ARBA00022695"/>
    </source>
</evidence>
<comment type="caution">
    <text evidence="11">The sequence shown here is derived from an EMBL/GenBank/DDBJ whole genome shotgun (WGS) entry which is preliminary data.</text>
</comment>
<dbReference type="PANTHER" id="PTHR46173">
    <property type="entry name" value="CCA TRNA NUCLEOTIDYLTRANSFERASE 1, MITOCHONDRIAL"/>
    <property type="match status" value="1"/>
</dbReference>
<dbReference type="GO" id="GO:0000049">
    <property type="term" value="F:tRNA binding"/>
    <property type="evidence" value="ECO:0007669"/>
    <property type="project" value="TreeGrafter"/>
</dbReference>
<evidence type="ECO:0000256" key="2">
    <source>
        <dbReference type="ARBA" id="ARBA00022679"/>
    </source>
</evidence>
<keyword evidence="6" id="KW-0547">Nucleotide-binding</keyword>
<dbReference type="CDD" id="cd05398">
    <property type="entry name" value="NT_ClassII-CCAase"/>
    <property type="match status" value="1"/>
</dbReference>
<dbReference type="PANTHER" id="PTHR46173:SF1">
    <property type="entry name" value="CCA TRNA NUCLEOTIDYLTRANSFERASE 1, MITOCHONDRIAL"/>
    <property type="match status" value="1"/>
</dbReference>
<keyword evidence="12" id="KW-1185">Reference proteome</keyword>
<evidence type="ECO:0000256" key="3">
    <source>
        <dbReference type="ARBA" id="ARBA00022694"/>
    </source>
</evidence>
<dbReference type="SUPFAM" id="SSF81301">
    <property type="entry name" value="Nucleotidyltransferase"/>
    <property type="match status" value="1"/>
</dbReference>
<evidence type="ECO:0000313" key="11">
    <source>
        <dbReference type="EMBL" id="GLK64996.1"/>
    </source>
</evidence>
<dbReference type="GO" id="GO:0046872">
    <property type="term" value="F:metal ion binding"/>
    <property type="evidence" value="ECO:0007669"/>
    <property type="project" value="UniProtKB-KW"/>
</dbReference>
<dbReference type="InterPro" id="IPR043519">
    <property type="entry name" value="NT_sf"/>
</dbReference>
<sequence length="388" mass="42025">MTRLTAPFLDDPALKQVLAALSAEGAQALIVGGAVRNALLGEPVADVDIATSARPGETLRLAETAGLRTVPTGIDHGTITVIAGGRGFEVTSFRRDVETFGRRAVVAYSDRIEEDAQRRDFTMNAIYATSTGEVLDPVGGLEDLARRRLRFVGDPHDRISEDYLRILRFFRFLAWYGREAELQAVAACGELREGLARISRERIGYEIRRLLNAPDPSPSVALMTETGVLTQVLPGADASDLPELVEAEHEYGTGALTAWPRRLALLAPPDAAEALRLSRDETRTQDQIAQALTMPAPVAAYHFGRAVAAQSVLIRAARGETPPFGWCHRLARGAEAKFPLTARDLMPQLSGPALGQALRRAEAAYIDSDFTLPREALLQIALQPEAGS</sequence>
<dbReference type="InterPro" id="IPR032828">
    <property type="entry name" value="PolyA_RNA-bd"/>
</dbReference>
<evidence type="ECO:0000256" key="8">
    <source>
        <dbReference type="RuleBase" id="RU003953"/>
    </source>
</evidence>
<keyword evidence="8" id="KW-0694">RNA-binding</keyword>
<keyword evidence="7" id="KW-0460">Magnesium</keyword>
<keyword evidence="2 8" id="KW-0808">Transferase</keyword>
<dbReference type="GO" id="GO:0008033">
    <property type="term" value="P:tRNA processing"/>
    <property type="evidence" value="ECO:0007669"/>
    <property type="project" value="UniProtKB-KW"/>
</dbReference>
<dbReference type="Gene3D" id="1.10.3090.10">
    <property type="entry name" value="cca-adding enzyme, domain 2"/>
    <property type="match status" value="1"/>
</dbReference>
<keyword evidence="3" id="KW-0819">tRNA processing</keyword>
<evidence type="ECO:0000256" key="6">
    <source>
        <dbReference type="ARBA" id="ARBA00022741"/>
    </source>
</evidence>